<dbReference type="Proteomes" id="UP000297245">
    <property type="component" value="Unassembled WGS sequence"/>
</dbReference>
<sequence length="335" mass="38094">MRSSDPTFPLFPVFSLLGFILCTIPLTWHVQAWNAGTCAYMIWTGIQCLVEFINSLVWAGNVKNVAPVWCDISVQLLQGAGLGIPASVLCISRRLYKITSSQVASSTRRDKIRALIVDLCISVGIPILGLVMHFIVQSHRFDILEDVGCYPATYNTLPAYFLSVSWPIALGCASFVYSALNLRNFYRQRLQFAQFSSLSAMNTSRYLRLMILSMVDMMFTVPLGIFIIYSGTKGVPLQPWISWEDTHFDFGQVHFFPALLWRFKPSYRIAVELTRWSSVFCAFLFFALFGFASEAKKHYRMFFWFVVKPFGFKPAGPSAPKSPLDGYVIYTLFRQ</sequence>
<dbReference type="InterPro" id="IPR001499">
    <property type="entry name" value="GPCR_STE3"/>
</dbReference>
<dbReference type="EMBL" id="ML180947">
    <property type="protein sequence ID" value="THU76386.1"/>
    <property type="molecule type" value="Genomic_DNA"/>
</dbReference>
<keyword evidence="5 10" id="KW-1133">Transmembrane helix</keyword>
<dbReference type="GO" id="GO:0004934">
    <property type="term" value="F:mating-type alpha-factor pheromone receptor activity"/>
    <property type="evidence" value="ECO:0007669"/>
    <property type="project" value="InterPro"/>
</dbReference>
<protein>
    <submittedName>
        <fullName evidence="11">STE3-like pheromone receptor</fullName>
    </submittedName>
</protein>
<evidence type="ECO:0000256" key="5">
    <source>
        <dbReference type="ARBA" id="ARBA00022989"/>
    </source>
</evidence>
<dbReference type="GO" id="GO:0000750">
    <property type="term" value="P:pheromone-dependent signal transduction involved in conjugation with cellular fusion"/>
    <property type="evidence" value="ECO:0007669"/>
    <property type="project" value="TreeGrafter"/>
</dbReference>
<evidence type="ECO:0000256" key="9">
    <source>
        <dbReference type="ARBA" id="ARBA00023224"/>
    </source>
</evidence>
<organism evidence="11 12">
    <name type="scientific">Dendrothele bispora (strain CBS 962.96)</name>
    <dbReference type="NCBI Taxonomy" id="1314807"/>
    <lineage>
        <taxon>Eukaryota</taxon>
        <taxon>Fungi</taxon>
        <taxon>Dikarya</taxon>
        <taxon>Basidiomycota</taxon>
        <taxon>Agaricomycotina</taxon>
        <taxon>Agaricomycetes</taxon>
        <taxon>Agaricomycetidae</taxon>
        <taxon>Agaricales</taxon>
        <taxon>Agaricales incertae sedis</taxon>
        <taxon>Dendrothele</taxon>
    </lineage>
</organism>
<keyword evidence="6" id="KW-0297">G-protein coupled receptor</keyword>
<keyword evidence="12" id="KW-1185">Reference proteome</keyword>
<comment type="similarity">
    <text evidence="2">Belongs to the G-protein coupled receptor 4 family.</text>
</comment>
<keyword evidence="8 11" id="KW-0675">Receptor</keyword>
<dbReference type="AlphaFoldDB" id="A0A4S8KLD7"/>
<name>A0A4S8KLD7_DENBC</name>
<keyword evidence="4 10" id="KW-0812">Transmembrane</keyword>
<evidence type="ECO:0000313" key="12">
    <source>
        <dbReference type="Proteomes" id="UP000297245"/>
    </source>
</evidence>
<dbReference type="PANTHER" id="PTHR28097:SF1">
    <property type="entry name" value="PHEROMONE A FACTOR RECEPTOR"/>
    <property type="match status" value="1"/>
</dbReference>
<proteinExistence type="inferred from homology"/>
<keyword evidence="9" id="KW-0807">Transducer</keyword>
<evidence type="ECO:0000256" key="7">
    <source>
        <dbReference type="ARBA" id="ARBA00023136"/>
    </source>
</evidence>
<dbReference type="Pfam" id="PF02076">
    <property type="entry name" value="STE3"/>
    <property type="match status" value="1"/>
</dbReference>
<comment type="subcellular location">
    <subcellularLocation>
        <location evidence="1">Membrane</location>
        <topology evidence="1">Multi-pass membrane protein</topology>
    </subcellularLocation>
</comment>
<evidence type="ECO:0000256" key="4">
    <source>
        <dbReference type="ARBA" id="ARBA00022692"/>
    </source>
</evidence>
<evidence type="ECO:0000256" key="2">
    <source>
        <dbReference type="ARBA" id="ARBA00011085"/>
    </source>
</evidence>
<keyword evidence="3" id="KW-0589">Pheromone response</keyword>
<dbReference type="GO" id="GO:0005886">
    <property type="term" value="C:plasma membrane"/>
    <property type="evidence" value="ECO:0007669"/>
    <property type="project" value="TreeGrafter"/>
</dbReference>
<accession>A0A4S8KLD7</accession>
<keyword evidence="7 10" id="KW-0472">Membrane</keyword>
<dbReference type="PRINTS" id="PR00899">
    <property type="entry name" value="GPCRSTE3"/>
</dbReference>
<evidence type="ECO:0000256" key="3">
    <source>
        <dbReference type="ARBA" id="ARBA00022507"/>
    </source>
</evidence>
<feature type="transmembrane region" description="Helical" evidence="10">
    <location>
        <begin position="206"/>
        <end position="229"/>
    </location>
</feature>
<feature type="transmembrane region" description="Helical" evidence="10">
    <location>
        <begin position="112"/>
        <end position="136"/>
    </location>
</feature>
<dbReference type="PANTHER" id="PTHR28097">
    <property type="entry name" value="PHEROMONE A FACTOR RECEPTOR"/>
    <property type="match status" value="1"/>
</dbReference>
<feature type="transmembrane region" description="Helical" evidence="10">
    <location>
        <begin position="40"/>
        <end position="60"/>
    </location>
</feature>
<feature type="transmembrane region" description="Helical" evidence="10">
    <location>
        <begin position="273"/>
        <end position="292"/>
    </location>
</feature>
<feature type="transmembrane region" description="Helical" evidence="10">
    <location>
        <begin position="160"/>
        <end position="180"/>
    </location>
</feature>
<dbReference type="InterPro" id="IPR000481">
    <property type="entry name" value="GPCR_Pheromne_B_alpha_rcpt"/>
</dbReference>
<dbReference type="OrthoDB" id="2874149at2759"/>
<gene>
    <name evidence="11" type="ORF">K435DRAFT_704947</name>
</gene>
<evidence type="ECO:0000256" key="10">
    <source>
        <dbReference type="SAM" id="Phobius"/>
    </source>
</evidence>
<evidence type="ECO:0000256" key="8">
    <source>
        <dbReference type="ARBA" id="ARBA00023170"/>
    </source>
</evidence>
<evidence type="ECO:0000313" key="11">
    <source>
        <dbReference type="EMBL" id="THU76386.1"/>
    </source>
</evidence>
<feature type="transmembrane region" description="Helical" evidence="10">
    <location>
        <begin position="6"/>
        <end position="28"/>
    </location>
</feature>
<dbReference type="PRINTS" id="PR00901">
    <property type="entry name" value="PHEROMONEBAR"/>
</dbReference>
<dbReference type="CDD" id="cd14966">
    <property type="entry name" value="7tmD_STE3"/>
    <property type="match status" value="1"/>
</dbReference>
<evidence type="ECO:0000256" key="6">
    <source>
        <dbReference type="ARBA" id="ARBA00023040"/>
    </source>
</evidence>
<reference evidence="11 12" key="1">
    <citation type="journal article" date="2019" name="Nat. Ecol. Evol.">
        <title>Megaphylogeny resolves global patterns of mushroom evolution.</title>
        <authorList>
            <person name="Varga T."/>
            <person name="Krizsan K."/>
            <person name="Foldi C."/>
            <person name="Dima B."/>
            <person name="Sanchez-Garcia M."/>
            <person name="Sanchez-Ramirez S."/>
            <person name="Szollosi G.J."/>
            <person name="Szarkandi J.G."/>
            <person name="Papp V."/>
            <person name="Albert L."/>
            <person name="Andreopoulos W."/>
            <person name="Angelini C."/>
            <person name="Antonin V."/>
            <person name="Barry K.W."/>
            <person name="Bougher N.L."/>
            <person name="Buchanan P."/>
            <person name="Buyck B."/>
            <person name="Bense V."/>
            <person name="Catcheside P."/>
            <person name="Chovatia M."/>
            <person name="Cooper J."/>
            <person name="Damon W."/>
            <person name="Desjardin D."/>
            <person name="Finy P."/>
            <person name="Geml J."/>
            <person name="Haridas S."/>
            <person name="Hughes K."/>
            <person name="Justo A."/>
            <person name="Karasinski D."/>
            <person name="Kautmanova I."/>
            <person name="Kiss B."/>
            <person name="Kocsube S."/>
            <person name="Kotiranta H."/>
            <person name="LaButti K.M."/>
            <person name="Lechner B.E."/>
            <person name="Liimatainen K."/>
            <person name="Lipzen A."/>
            <person name="Lukacs Z."/>
            <person name="Mihaltcheva S."/>
            <person name="Morgado L.N."/>
            <person name="Niskanen T."/>
            <person name="Noordeloos M.E."/>
            <person name="Ohm R.A."/>
            <person name="Ortiz-Santana B."/>
            <person name="Ovrebo C."/>
            <person name="Racz N."/>
            <person name="Riley R."/>
            <person name="Savchenko A."/>
            <person name="Shiryaev A."/>
            <person name="Soop K."/>
            <person name="Spirin V."/>
            <person name="Szebenyi C."/>
            <person name="Tomsovsky M."/>
            <person name="Tulloss R.E."/>
            <person name="Uehling J."/>
            <person name="Grigoriev I.V."/>
            <person name="Vagvolgyi C."/>
            <person name="Papp T."/>
            <person name="Martin F.M."/>
            <person name="Miettinen O."/>
            <person name="Hibbett D.S."/>
            <person name="Nagy L.G."/>
        </authorList>
    </citation>
    <scope>NUCLEOTIDE SEQUENCE [LARGE SCALE GENOMIC DNA]</scope>
    <source>
        <strain evidence="11 12">CBS 962.96</strain>
    </source>
</reference>
<evidence type="ECO:0000256" key="1">
    <source>
        <dbReference type="ARBA" id="ARBA00004141"/>
    </source>
</evidence>